<evidence type="ECO:0000256" key="10">
    <source>
        <dbReference type="PROSITE-ProRule" id="PRU00706"/>
    </source>
</evidence>
<keyword evidence="7" id="KW-0547">Nucleotide-binding</keyword>
<accession>D8RVN6</accession>
<dbReference type="STRING" id="88036.D8RVN6"/>
<evidence type="ECO:0000256" key="6">
    <source>
        <dbReference type="ARBA" id="ARBA00022679"/>
    </source>
</evidence>
<evidence type="ECO:0000256" key="2">
    <source>
        <dbReference type="ARBA" id="ARBA00000937"/>
    </source>
</evidence>
<feature type="domain" description="Nucleoside diphosphate kinase-like" evidence="11">
    <location>
        <begin position="72"/>
        <end position="113"/>
    </location>
</feature>
<keyword evidence="9" id="KW-0067">ATP-binding</keyword>
<keyword evidence="6" id="KW-0808">Transferase</keyword>
<dbReference type="GO" id="GO:0006183">
    <property type="term" value="P:GTP biosynthetic process"/>
    <property type="evidence" value="ECO:0007669"/>
    <property type="project" value="InterPro"/>
</dbReference>
<keyword evidence="8" id="KW-0418">Kinase</keyword>
<dbReference type="GO" id="GO:0006228">
    <property type="term" value="P:UTP biosynthetic process"/>
    <property type="evidence" value="ECO:0007669"/>
    <property type="project" value="InterPro"/>
</dbReference>
<dbReference type="KEGG" id="smo:SELMODRAFT_415299"/>
<dbReference type="GO" id="GO:0006241">
    <property type="term" value="P:CTP biosynthetic process"/>
    <property type="evidence" value="ECO:0007669"/>
    <property type="project" value="InterPro"/>
</dbReference>
<gene>
    <name evidence="12" type="ORF">SELMODRAFT_415299</name>
</gene>
<reference evidence="12 13" key="1">
    <citation type="journal article" date="2011" name="Science">
        <title>The Selaginella genome identifies genetic changes associated with the evolution of vascular plants.</title>
        <authorList>
            <person name="Banks J.A."/>
            <person name="Nishiyama T."/>
            <person name="Hasebe M."/>
            <person name="Bowman J.L."/>
            <person name="Gribskov M."/>
            <person name="dePamphilis C."/>
            <person name="Albert V.A."/>
            <person name="Aono N."/>
            <person name="Aoyama T."/>
            <person name="Ambrose B.A."/>
            <person name="Ashton N.W."/>
            <person name="Axtell M.J."/>
            <person name="Barker E."/>
            <person name="Barker M.S."/>
            <person name="Bennetzen J.L."/>
            <person name="Bonawitz N.D."/>
            <person name="Chapple C."/>
            <person name="Cheng C."/>
            <person name="Correa L.G."/>
            <person name="Dacre M."/>
            <person name="DeBarry J."/>
            <person name="Dreyer I."/>
            <person name="Elias M."/>
            <person name="Engstrom E.M."/>
            <person name="Estelle M."/>
            <person name="Feng L."/>
            <person name="Finet C."/>
            <person name="Floyd S.K."/>
            <person name="Frommer W.B."/>
            <person name="Fujita T."/>
            <person name="Gramzow L."/>
            <person name="Gutensohn M."/>
            <person name="Harholt J."/>
            <person name="Hattori M."/>
            <person name="Heyl A."/>
            <person name="Hirai T."/>
            <person name="Hiwatashi Y."/>
            <person name="Ishikawa M."/>
            <person name="Iwata M."/>
            <person name="Karol K.G."/>
            <person name="Koehler B."/>
            <person name="Kolukisaoglu U."/>
            <person name="Kubo M."/>
            <person name="Kurata T."/>
            <person name="Lalonde S."/>
            <person name="Li K."/>
            <person name="Li Y."/>
            <person name="Litt A."/>
            <person name="Lyons E."/>
            <person name="Manning G."/>
            <person name="Maruyama T."/>
            <person name="Michael T.P."/>
            <person name="Mikami K."/>
            <person name="Miyazaki S."/>
            <person name="Morinaga S."/>
            <person name="Murata T."/>
            <person name="Mueller-Roeber B."/>
            <person name="Nelson D.R."/>
            <person name="Obara M."/>
            <person name="Oguri Y."/>
            <person name="Olmstead R.G."/>
            <person name="Onodera N."/>
            <person name="Petersen B.L."/>
            <person name="Pils B."/>
            <person name="Prigge M."/>
            <person name="Rensing S.A."/>
            <person name="Riano-Pachon D.M."/>
            <person name="Roberts A.W."/>
            <person name="Sato Y."/>
            <person name="Scheller H.V."/>
            <person name="Schulz B."/>
            <person name="Schulz C."/>
            <person name="Shakirov E.V."/>
            <person name="Shibagaki N."/>
            <person name="Shinohara N."/>
            <person name="Shippen D.E."/>
            <person name="Soerensen I."/>
            <person name="Sotooka R."/>
            <person name="Sugimoto N."/>
            <person name="Sugita M."/>
            <person name="Sumikawa N."/>
            <person name="Tanurdzic M."/>
            <person name="Theissen G."/>
            <person name="Ulvskov P."/>
            <person name="Wakazuki S."/>
            <person name="Weng J.K."/>
            <person name="Willats W.W."/>
            <person name="Wipf D."/>
            <person name="Wolf P.G."/>
            <person name="Yang L."/>
            <person name="Zimmer A.D."/>
            <person name="Zhu Q."/>
            <person name="Mitros T."/>
            <person name="Hellsten U."/>
            <person name="Loque D."/>
            <person name="Otillar R."/>
            <person name="Salamov A."/>
            <person name="Schmutz J."/>
            <person name="Shapiro H."/>
            <person name="Lindquist E."/>
            <person name="Lucas S."/>
            <person name="Rokhsar D."/>
            <person name="Grigoriev I.V."/>
        </authorList>
    </citation>
    <scope>NUCLEOTIDE SEQUENCE [LARGE SCALE GENOMIC DNA]</scope>
</reference>
<name>D8RVN6_SELML</name>
<evidence type="ECO:0000256" key="5">
    <source>
        <dbReference type="ARBA" id="ARBA00012966"/>
    </source>
</evidence>
<comment type="catalytic activity">
    <reaction evidence="2">
        <text>a ribonucleoside 5'-diphosphate + ATP = a ribonucleoside 5'-triphosphate + ADP</text>
        <dbReference type="Rhea" id="RHEA:18113"/>
        <dbReference type="ChEBI" id="CHEBI:30616"/>
        <dbReference type="ChEBI" id="CHEBI:57930"/>
        <dbReference type="ChEBI" id="CHEBI:61557"/>
        <dbReference type="ChEBI" id="CHEBI:456216"/>
        <dbReference type="EC" id="2.7.4.6"/>
    </reaction>
</comment>
<dbReference type="Gene3D" id="3.30.70.141">
    <property type="entry name" value="Nucleoside diphosphate kinase-like domain"/>
    <property type="match status" value="1"/>
</dbReference>
<dbReference type="eggNOG" id="KOG0888">
    <property type="taxonomic scope" value="Eukaryota"/>
</dbReference>
<comment type="cofactor">
    <cofactor evidence="3">
        <name>Mg(2+)</name>
        <dbReference type="ChEBI" id="CHEBI:18420"/>
    </cofactor>
</comment>
<comment type="catalytic activity">
    <reaction evidence="1">
        <text>a 2'-deoxyribonucleoside 5'-diphosphate + ATP = a 2'-deoxyribonucleoside 5'-triphosphate + ADP</text>
        <dbReference type="Rhea" id="RHEA:44640"/>
        <dbReference type="ChEBI" id="CHEBI:30616"/>
        <dbReference type="ChEBI" id="CHEBI:61560"/>
        <dbReference type="ChEBI" id="CHEBI:73316"/>
        <dbReference type="ChEBI" id="CHEBI:456216"/>
        <dbReference type="EC" id="2.7.4.6"/>
    </reaction>
</comment>
<evidence type="ECO:0000256" key="7">
    <source>
        <dbReference type="ARBA" id="ARBA00022741"/>
    </source>
</evidence>
<dbReference type="PROSITE" id="PS00469">
    <property type="entry name" value="NDPK"/>
    <property type="match status" value="1"/>
</dbReference>
<comment type="similarity">
    <text evidence="4 10">Belongs to the NDK family.</text>
</comment>
<evidence type="ECO:0000259" key="11">
    <source>
        <dbReference type="Pfam" id="PF00334"/>
    </source>
</evidence>
<dbReference type="PANTHER" id="PTHR11349">
    <property type="entry name" value="NUCLEOSIDE DIPHOSPHATE KINASE"/>
    <property type="match status" value="1"/>
</dbReference>
<keyword evidence="13" id="KW-1185">Reference proteome</keyword>
<evidence type="ECO:0000313" key="13">
    <source>
        <dbReference type="Proteomes" id="UP000001514"/>
    </source>
</evidence>
<proteinExistence type="inferred from homology"/>
<evidence type="ECO:0000256" key="4">
    <source>
        <dbReference type="ARBA" id="ARBA00008142"/>
    </source>
</evidence>
<dbReference type="InParanoid" id="D8RVN6"/>
<sequence length="127" mass="13791">MPGRDNLAFKRPLTPKAAMIAVCGILWNRFLALDRSPSHGASCSTSRGFSPLAASLVKHLDSRHGKVLESWLQAEPGTIRGDLAVAVGRNVIHGSDSVANGEWEIGLSFGESELCKWQPELTPWLLE</sequence>
<dbReference type="InterPro" id="IPR023005">
    <property type="entry name" value="Nucleoside_diP_kinase_AS"/>
</dbReference>
<dbReference type="GO" id="GO:0004550">
    <property type="term" value="F:nucleoside diphosphate kinase activity"/>
    <property type="evidence" value="ECO:0000318"/>
    <property type="project" value="GO_Central"/>
</dbReference>
<evidence type="ECO:0000313" key="12">
    <source>
        <dbReference type="EMBL" id="EFJ23807.1"/>
    </source>
</evidence>
<dbReference type="EMBL" id="GL377591">
    <property type="protein sequence ID" value="EFJ23807.1"/>
    <property type="molecule type" value="Genomic_DNA"/>
</dbReference>
<dbReference type="PROSITE" id="PS51374">
    <property type="entry name" value="NDPK_LIKE"/>
    <property type="match status" value="1"/>
</dbReference>
<dbReference type="InterPro" id="IPR001564">
    <property type="entry name" value="Nucleoside_diP_kinase"/>
</dbReference>
<dbReference type="HOGENOM" id="CLU_1974362_0_0_1"/>
<dbReference type="SUPFAM" id="SSF54919">
    <property type="entry name" value="Nucleoside diphosphate kinase, NDK"/>
    <property type="match status" value="1"/>
</dbReference>
<dbReference type="AlphaFoldDB" id="D8RVN6"/>
<evidence type="ECO:0000256" key="9">
    <source>
        <dbReference type="ARBA" id="ARBA00022840"/>
    </source>
</evidence>
<dbReference type="InterPro" id="IPR036850">
    <property type="entry name" value="NDK-like_dom_sf"/>
</dbReference>
<dbReference type="Gramene" id="EFJ23807">
    <property type="protein sequence ID" value="EFJ23807"/>
    <property type="gene ID" value="SELMODRAFT_415299"/>
</dbReference>
<dbReference type="PRINTS" id="PR01243">
    <property type="entry name" value="NUCDPKINASE"/>
</dbReference>
<comment type="caution">
    <text evidence="10">Lacks conserved residue(s) required for the propagation of feature annotation.</text>
</comment>
<dbReference type="InterPro" id="IPR034907">
    <property type="entry name" value="NDK-like_dom"/>
</dbReference>
<protein>
    <recommendedName>
        <fullName evidence="5">nucleoside-diphosphate kinase</fullName>
        <ecNumber evidence="5">2.7.4.6</ecNumber>
    </recommendedName>
</protein>
<evidence type="ECO:0000256" key="8">
    <source>
        <dbReference type="ARBA" id="ARBA00022777"/>
    </source>
</evidence>
<dbReference type="Pfam" id="PF00334">
    <property type="entry name" value="NDK"/>
    <property type="match status" value="1"/>
</dbReference>
<dbReference type="GO" id="GO:0005524">
    <property type="term" value="F:ATP binding"/>
    <property type="evidence" value="ECO:0007669"/>
    <property type="project" value="UniProtKB-KW"/>
</dbReference>
<organism evidence="13">
    <name type="scientific">Selaginella moellendorffii</name>
    <name type="common">Spikemoss</name>
    <dbReference type="NCBI Taxonomy" id="88036"/>
    <lineage>
        <taxon>Eukaryota</taxon>
        <taxon>Viridiplantae</taxon>
        <taxon>Streptophyta</taxon>
        <taxon>Embryophyta</taxon>
        <taxon>Tracheophyta</taxon>
        <taxon>Lycopodiopsida</taxon>
        <taxon>Selaginellales</taxon>
        <taxon>Selaginellaceae</taxon>
        <taxon>Selaginella</taxon>
    </lineage>
</organism>
<evidence type="ECO:0000256" key="1">
    <source>
        <dbReference type="ARBA" id="ARBA00000082"/>
    </source>
</evidence>
<dbReference type="Proteomes" id="UP000001514">
    <property type="component" value="Unassembled WGS sequence"/>
</dbReference>
<dbReference type="EC" id="2.7.4.6" evidence="5"/>
<evidence type="ECO:0000256" key="3">
    <source>
        <dbReference type="ARBA" id="ARBA00001946"/>
    </source>
</evidence>